<protein>
    <submittedName>
        <fullName evidence="1">Uncharacterized protein</fullName>
    </submittedName>
</protein>
<dbReference type="Proteomes" id="UP001470230">
    <property type="component" value="Unassembled WGS sequence"/>
</dbReference>
<evidence type="ECO:0000313" key="2">
    <source>
        <dbReference type="Proteomes" id="UP001470230"/>
    </source>
</evidence>
<evidence type="ECO:0000313" key="1">
    <source>
        <dbReference type="EMBL" id="KAK8841510.1"/>
    </source>
</evidence>
<keyword evidence="2" id="KW-1185">Reference proteome</keyword>
<dbReference type="EMBL" id="JAPFFF010000041">
    <property type="protein sequence ID" value="KAK8841510.1"/>
    <property type="molecule type" value="Genomic_DNA"/>
</dbReference>
<comment type="caution">
    <text evidence="1">The sequence shown here is derived from an EMBL/GenBank/DDBJ whole genome shotgun (WGS) entry which is preliminary data.</text>
</comment>
<sequence length="120" mass="13985">MIDELLVYTHLSIYQRQNENYYPNKKKRHIFIQVTVSPKPDESVILRLRKQDQQPAPKQQHCPTCGSMKPVKAKELPKKVGHEEWIDIISWELIKPLLESDASVFCQSIKNDGLSLFKIV</sequence>
<accession>A0ABR2H5L4</accession>
<proteinExistence type="predicted"/>
<reference evidence="1 2" key="1">
    <citation type="submission" date="2024-04" db="EMBL/GenBank/DDBJ databases">
        <title>Tritrichomonas musculus Genome.</title>
        <authorList>
            <person name="Alves-Ferreira E."/>
            <person name="Grigg M."/>
            <person name="Lorenzi H."/>
            <person name="Galac M."/>
        </authorList>
    </citation>
    <scope>NUCLEOTIDE SEQUENCE [LARGE SCALE GENOMIC DNA]</scope>
    <source>
        <strain evidence="1 2">EAF2021</strain>
    </source>
</reference>
<gene>
    <name evidence="1" type="ORF">M9Y10_027129</name>
</gene>
<name>A0ABR2H5L4_9EUKA</name>
<organism evidence="1 2">
    <name type="scientific">Tritrichomonas musculus</name>
    <dbReference type="NCBI Taxonomy" id="1915356"/>
    <lineage>
        <taxon>Eukaryota</taxon>
        <taxon>Metamonada</taxon>
        <taxon>Parabasalia</taxon>
        <taxon>Tritrichomonadida</taxon>
        <taxon>Tritrichomonadidae</taxon>
        <taxon>Tritrichomonas</taxon>
    </lineage>
</organism>